<keyword evidence="2" id="KW-1133">Transmembrane helix</keyword>
<feature type="transmembrane region" description="Helical" evidence="2">
    <location>
        <begin position="137"/>
        <end position="155"/>
    </location>
</feature>
<evidence type="ECO:0000313" key="3">
    <source>
        <dbReference type="EMBL" id="SDQ08106.1"/>
    </source>
</evidence>
<dbReference type="OrthoDB" id="5244221at2"/>
<organism evidence="3 4">
    <name type="scientific">Actinopolyspora saharensis</name>
    <dbReference type="NCBI Taxonomy" id="995062"/>
    <lineage>
        <taxon>Bacteria</taxon>
        <taxon>Bacillati</taxon>
        <taxon>Actinomycetota</taxon>
        <taxon>Actinomycetes</taxon>
        <taxon>Actinopolysporales</taxon>
        <taxon>Actinopolysporaceae</taxon>
        <taxon>Actinopolyspora</taxon>
    </lineage>
</organism>
<evidence type="ECO:0000256" key="1">
    <source>
        <dbReference type="SAM" id="MobiDB-lite"/>
    </source>
</evidence>
<evidence type="ECO:0000256" key="2">
    <source>
        <dbReference type="SAM" id="Phobius"/>
    </source>
</evidence>
<proteinExistence type="predicted"/>
<keyword evidence="2" id="KW-0812">Transmembrane</keyword>
<dbReference type="AlphaFoldDB" id="A0A1H0XZJ1"/>
<feature type="transmembrane region" description="Helical" evidence="2">
    <location>
        <begin position="90"/>
        <end position="107"/>
    </location>
</feature>
<feature type="transmembrane region" description="Helical" evidence="2">
    <location>
        <begin position="217"/>
        <end position="241"/>
    </location>
</feature>
<name>A0A1H0XZJ1_9ACTN</name>
<evidence type="ECO:0000313" key="4">
    <source>
        <dbReference type="Proteomes" id="UP000199301"/>
    </source>
</evidence>
<feature type="transmembrane region" description="Helical" evidence="2">
    <location>
        <begin position="113"/>
        <end position="130"/>
    </location>
</feature>
<feature type="region of interest" description="Disordered" evidence="1">
    <location>
        <begin position="1"/>
        <end position="52"/>
    </location>
</feature>
<dbReference type="Proteomes" id="UP000199301">
    <property type="component" value="Unassembled WGS sequence"/>
</dbReference>
<protein>
    <recommendedName>
        <fullName evidence="5">Intracellular septation protein A</fullName>
    </recommendedName>
</protein>
<dbReference type="InterPro" id="IPR016566">
    <property type="entry name" value="UCP010219"/>
</dbReference>
<keyword evidence="2" id="KW-0472">Membrane</keyword>
<gene>
    <name evidence="3" type="ORF">SAMN04489718_0114</name>
</gene>
<dbReference type="STRING" id="995062.SAMN04489718_0114"/>
<feature type="region of interest" description="Disordered" evidence="1">
    <location>
        <begin position="255"/>
        <end position="276"/>
    </location>
</feature>
<dbReference type="EMBL" id="FNKO01000001">
    <property type="protein sequence ID" value="SDQ08106.1"/>
    <property type="molecule type" value="Genomic_DNA"/>
</dbReference>
<sequence length="276" mass="28997">MTESSSSTPEGRAPLGRSTDAAPADPAESGFSSDSSGGAKAPFGLRPPAGSGGAEQTLLQQMGGVSGLAYSAVPIVVFVVANSLVGMMPAIWIAIAVSLLIALARIIRKEPLQPAISGVLGVVVCSFIAYRTGDAKGFFLLGIWTSLIYGGVFLISTIVRWPLVGVAWSVLNGSGFSWRHQRRALRGYDLATLSWTVVFFAKFVVQQWLYAADETGWLAFARIVMSYPLTALALLITVWAIRRANKIAELQTVTTASGPGAPQGEEPPASGRPATG</sequence>
<dbReference type="Pfam" id="PF11361">
    <property type="entry name" value="DUF3159"/>
    <property type="match status" value="1"/>
</dbReference>
<accession>A0A1H0XZJ1</accession>
<evidence type="ECO:0008006" key="5">
    <source>
        <dbReference type="Google" id="ProtNLM"/>
    </source>
</evidence>
<feature type="compositionally biased region" description="Low complexity" evidence="1">
    <location>
        <begin position="256"/>
        <end position="276"/>
    </location>
</feature>
<reference evidence="4" key="1">
    <citation type="submission" date="2016-10" db="EMBL/GenBank/DDBJ databases">
        <authorList>
            <person name="Varghese N."/>
            <person name="Submissions S."/>
        </authorList>
    </citation>
    <scope>NUCLEOTIDE SEQUENCE [LARGE SCALE GENOMIC DNA]</scope>
    <source>
        <strain evidence="4">DSM 45459</strain>
    </source>
</reference>
<feature type="transmembrane region" description="Helical" evidence="2">
    <location>
        <begin position="67"/>
        <end position="85"/>
    </location>
</feature>
<keyword evidence="4" id="KW-1185">Reference proteome</keyword>